<dbReference type="InterPro" id="IPR015590">
    <property type="entry name" value="Aldehyde_DH_dom"/>
</dbReference>
<dbReference type="InterPro" id="IPR029510">
    <property type="entry name" value="Ald_DH_CS_GLU"/>
</dbReference>
<evidence type="ECO:0000313" key="7">
    <source>
        <dbReference type="EnsemblProtists" id="PYU1_T002220"/>
    </source>
</evidence>
<name>K3WB79_GLOUD</name>
<dbReference type="EnsemblProtists" id="PYU1_T002220">
    <property type="protein sequence ID" value="PYU1_T002220"/>
    <property type="gene ID" value="PYU1_G002217"/>
</dbReference>
<dbReference type="Pfam" id="PF00171">
    <property type="entry name" value="Aldedh"/>
    <property type="match status" value="1"/>
</dbReference>
<evidence type="ECO:0000256" key="4">
    <source>
        <dbReference type="PROSITE-ProRule" id="PRU10007"/>
    </source>
</evidence>
<evidence type="ECO:0000313" key="8">
    <source>
        <dbReference type="Proteomes" id="UP000019132"/>
    </source>
</evidence>
<protein>
    <recommendedName>
        <fullName evidence="6">Aldehyde dehydrogenase domain-containing protein</fullName>
    </recommendedName>
</protein>
<evidence type="ECO:0000256" key="2">
    <source>
        <dbReference type="ARBA" id="ARBA00022857"/>
    </source>
</evidence>
<dbReference type="STRING" id="431595.K3WB79"/>
<comment type="similarity">
    <text evidence="1 5">Belongs to the aldehyde dehydrogenase family.</text>
</comment>
<feature type="active site" evidence="4">
    <location>
        <position position="254"/>
    </location>
</feature>
<dbReference type="CDD" id="cd07102">
    <property type="entry name" value="ALDH_EDX86601"/>
    <property type="match status" value="1"/>
</dbReference>
<dbReference type="VEuPathDB" id="FungiDB:PYU1_G002217"/>
<evidence type="ECO:0000256" key="1">
    <source>
        <dbReference type="ARBA" id="ARBA00009986"/>
    </source>
</evidence>
<dbReference type="Gene3D" id="3.40.309.10">
    <property type="entry name" value="Aldehyde Dehydrogenase, Chain A, domain 2"/>
    <property type="match status" value="1"/>
</dbReference>
<keyword evidence="8" id="KW-1185">Reference proteome</keyword>
<proteinExistence type="inferred from homology"/>
<dbReference type="AlphaFoldDB" id="K3WB79"/>
<dbReference type="Gene3D" id="3.40.605.10">
    <property type="entry name" value="Aldehyde Dehydrogenase, Chain A, domain 1"/>
    <property type="match status" value="1"/>
</dbReference>
<evidence type="ECO:0000256" key="3">
    <source>
        <dbReference type="ARBA" id="ARBA00023002"/>
    </source>
</evidence>
<organism evidence="7 8">
    <name type="scientific">Globisporangium ultimum (strain ATCC 200006 / CBS 805.95 / DAOM BR144)</name>
    <name type="common">Pythium ultimum</name>
    <dbReference type="NCBI Taxonomy" id="431595"/>
    <lineage>
        <taxon>Eukaryota</taxon>
        <taxon>Sar</taxon>
        <taxon>Stramenopiles</taxon>
        <taxon>Oomycota</taxon>
        <taxon>Peronosporomycetes</taxon>
        <taxon>Pythiales</taxon>
        <taxon>Pythiaceae</taxon>
        <taxon>Globisporangium</taxon>
    </lineage>
</organism>
<dbReference type="FunFam" id="3.40.309.10:FF:000009">
    <property type="entry name" value="Aldehyde dehydrogenase A"/>
    <property type="match status" value="1"/>
</dbReference>
<dbReference type="eggNOG" id="KOG2450">
    <property type="taxonomic scope" value="Eukaryota"/>
</dbReference>
<evidence type="ECO:0000256" key="5">
    <source>
        <dbReference type="RuleBase" id="RU003345"/>
    </source>
</evidence>
<sequence>MLRHVSHTIAKNAARQNGATRGFAASALKVDSPYSGETFTEVAYDTSKEAHAKLDASVLAQQQWQRVPLSERQELCKKWIDALASNTESIARDISGQMGKPLQQARNEVNGTIARAKALVYLSDEALRPDTFPEENGLFRQITHEPVGVVYVIAPWNYPLMTAVNSIIPAVLAGNSVILKHSPRTPLCGEHYEKTFAQAGFPKNVLQASFTDHDVAAEIIHRPETAFVSFTGSVNGGRQVQQTAAKRFIDVTLELGGNDAGYVASDADPVAAAEGLVDGVCYNAGQSCCGVERIYVHDSNYDKFVETAKGLFESYTLGDPFDPATSLGPMALSTAPAFLDSHVKDALAKGAKQLTGNGITTDSKGKGRFYSPTLLVDCNDSMNIMNEESFGPIVGIQRVSSDDEAIQKINASNYGLTAAVFTSDRERAMRVGAQLSAGTVFMNRCDALDPYLPWTGLRDSGKGVSLSKHGFRAVTKLKSWNFRV</sequence>
<dbReference type="OMA" id="FPEGCFQ"/>
<evidence type="ECO:0000259" key="6">
    <source>
        <dbReference type="Pfam" id="PF00171"/>
    </source>
</evidence>
<feature type="domain" description="Aldehyde dehydrogenase" evidence="6">
    <location>
        <begin position="28"/>
        <end position="479"/>
    </location>
</feature>
<accession>K3WB79</accession>
<dbReference type="InterPro" id="IPR016162">
    <property type="entry name" value="Ald_DH_N"/>
</dbReference>
<reference evidence="8" key="2">
    <citation type="submission" date="2010-04" db="EMBL/GenBank/DDBJ databases">
        <authorList>
            <person name="Buell R."/>
            <person name="Hamilton J."/>
            <person name="Hostetler J."/>
        </authorList>
    </citation>
    <scope>NUCLEOTIDE SEQUENCE [LARGE SCALE GENOMIC DNA]</scope>
    <source>
        <strain evidence="8">DAOM:BR144</strain>
    </source>
</reference>
<dbReference type="PANTHER" id="PTHR11699">
    <property type="entry name" value="ALDEHYDE DEHYDROGENASE-RELATED"/>
    <property type="match status" value="1"/>
</dbReference>
<dbReference type="SUPFAM" id="SSF53720">
    <property type="entry name" value="ALDH-like"/>
    <property type="match status" value="1"/>
</dbReference>
<dbReference type="PROSITE" id="PS00687">
    <property type="entry name" value="ALDEHYDE_DEHYDR_GLU"/>
    <property type="match status" value="1"/>
</dbReference>
<dbReference type="HOGENOM" id="CLU_005391_0_0_1"/>
<dbReference type="FunFam" id="3.40.605.10:FF:000012">
    <property type="entry name" value="NAD-dependent succinate-semialdehyde dehydrogenase"/>
    <property type="match status" value="1"/>
</dbReference>
<reference evidence="7" key="3">
    <citation type="submission" date="2014-11" db="UniProtKB">
        <authorList>
            <consortium name="EnsemblProtists"/>
        </authorList>
    </citation>
    <scope>IDENTIFICATION</scope>
    <source>
        <strain evidence="7">DAOM BR144</strain>
    </source>
</reference>
<dbReference type="InParanoid" id="K3WB79"/>
<keyword evidence="2" id="KW-0521">NADP</keyword>
<keyword evidence="3 5" id="KW-0560">Oxidoreductase</keyword>
<dbReference type="Proteomes" id="UP000019132">
    <property type="component" value="Unassembled WGS sequence"/>
</dbReference>
<dbReference type="InterPro" id="IPR016163">
    <property type="entry name" value="Ald_DH_C"/>
</dbReference>
<reference evidence="8" key="1">
    <citation type="journal article" date="2010" name="Genome Biol.">
        <title>Genome sequence of the necrotrophic plant pathogen Pythium ultimum reveals original pathogenicity mechanisms and effector repertoire.</title>
        <authorList>
            <person name="Levesque C.A."/>
            <person name="Brouwer H."/>
            <person name="Cano L."/>
            <person name="Hamilton J.P."/>
            <person name="Holt C."/>
            <person name="Huitema E."/>
            <person name="Raffaele S."/>
            <person name="Robideau G.P."/>
            <person name="Thines M."/>
            <person name="Win J."/>
            <person name="Zerillo M.M."/>
            <person name="Beakes G.W."/>
            <person name="Boore J.L."/>
            <person name="Busam D."/>
            <person name="Dumas B."/>
            <person name="Ferriera S."/>
            <person name="Fuerstenberg S.I."/>
            <person name="Gachon C.M."/>
            <person name="Gaulin E."/>
            <person name="Govers F."/>
            <person name="Grenville-Briggs L."/>
            <person name="Horner N."/>
            <person name="Hostetler J."/>
            <person name="Jiang R.H."/>
            <person name="Johnson J."/>
            <person name="Krajaejun T."/>
            <person name="Lin H."/>
            <person name="Meijer H.J."/>
            <person name="Moore B."/>
            <person name="Morris P."/>
            <person name="Phuntmart V."/>
            <person name="Puiu D."/>
            <person name="Shetty J."/>
            <person name="Stajich J.E."/>
            <person name="Tripathy S."/>
            <person name="Wawra S."/>
            <person name="van West P."/>
            <person name="Whitty B.R."/>
            <person name="Coutinho P.M."/>
            <person name="Henrissat B."/>
            <person name="Martin F."/>
            <person name="Thomas P.D."/>
            <person name="Tyler B.M."/>
            <person name="De Vries R.P."/>
            <person name="Kamoun S."/>
            <person name="Yandell M."/>
            <person name="Tisserat N."/>
            <person name="Buell C.R."/>
        </authorList>
    </citation>
    <scope>NUCLEOTIDE SEQUENCE</scope>
    <source>
        <strain evidence="8">DAOM:BR144</strain>
    </source>
</reference>
<dbReference type="GO" id="GO:0016620">
    <property type="term" value="F:oxidoreductase activity, acting on the aldehyde or oxo group of donors, NAD or NADP as acceptor"/>
    <property type="evidence" value="ECO:0007669"/>
    <property type="project" value="InterPro"/>
</dbReference>
<dbReference type="InterPro" id="IPR016161">
    <property type="entry name" value="Ald_DH/histidinol_DH"/>
</dbReference>